<dbReference type="Gene3D" id="1.20.144.10">
    <property type="entry name" value="Phosphatidic acid phosphatase type 2/haloperoxidase"/>
    <property type="match status" value="1"/>
</dbReference>
<dbReference type="CDD" id="cd01610">
    <property type="entry name" value="PAP2_like"/>
    <property type="match status" value="1"/>
</dbReference>
<dbReference type="GO" id="GO:0005886">
    <property type="term" value="C:plasma membrane"/>
    <property type="evidence" value="ECO:0007669"/>
    <property type="project" value="UniProtKB-SubCell"/>
</dbReference>
<evidence type="ECO:0000259" key="9">
    <source>
        <dbReference type="SMART" id="SM00014"/>
    </source>
</evidence>
<feature type="transmembrane region" description="Helical" evidence="8">
    <location>
        <begin position="97"/>
        <end position="116"/>
    </location>
</feature>
<keyword evidence="3 8" id="KW-0812">Transmembrane</keyword>
<evidence type="ECO:0000256" key="1">
    <source>
        <dbReference type="ARBA" id="ARBA00004651"/>
    </source>
</evidence>
<evidence type="ECO:0000256" key="6">
    <source>
        <dbReference type="ARBA" id="ARBA00023136"/>
    </source>
</evidence>
<keyword evidence="6 8" id="KW-0472">Membrane</keyword>
<feature type="compositionally biased region" description="Low complexity" evidence="7">
    <location>
        <begin position="21"/>
        <end position="32"/>
    </location>
</feature>
<evidence type="ECO:0000256" key="4">
    <source>
        <dbReference type="ARBA" id="ARBA00022801"/>
    </source>
</evidence>
<evidence type="ECO:0000313" key="11">
    <source>
        <dbReference type="Proteomes" id="UP000482155"/>
    </source>
</evidence>
<accession>A0A6B3STP6</accession>
<dbReference type="InterPro" id="IPR036938">
    <property type="entry name" value="PAP2/HPO_sf"/>
</dbReference>
<organism evidence="10 11">
    <name type="scientific">Noviherbaspirillum galbum</name>
    <dbReference type="NCBI Taxonomy" id="2709383"/>
    <lineage>
        <taxon>Bacteria</taxon>
        <taxon>Pseudomonadati</taxon>
        <taxon>Pseudomonadota</taxon>
        <taxon>Betaproteobacteria</taxon>
        <taxon>Burkholderiales</taxon>
        <taxon>Oxalobacteraceae</taxon>
        <taxon>Noviherbaspirillum</taxon>
    </lineage>
</organism>
<feature type="domain" description="Phosphatidic acid phosphatase type 2/haloperoxidase" evidence="9">
    <location>
        <begin position="101"/>
        <end position="209"/>
    </location>
</feature>
<dbReference type="PANTHER" id="PTHR14969:SF62">
    <property type="entry name" value="DECAPRENYLPHOSPHORYL-5-PHOSPHORIBOSE PHOSPHATASE RV3807C-RELATED"/>
    <property type="match status" value="1"/>
</dbReference>
<dbReference type="Proteomes" id="UP000482155">
    <property type="component" value="Unassembled WGS sequence"/>
</dbReference>
<dbReference type="Pfam" id="PF01569">
    <property type="entry name" value="PAP2"/>
    <property type="match status" value="1"/>
</dbReference>
<keyword evidence="2" id="KW-1003">Cell membrane</keyword>
<dbReference type="GO" id="GO:0016787">
    <property type="term" value="F:hydrolase activity"/>
    <property type="evidence" value="ECO:0007669"/>
    <property type="project" value="UniProtKB-KW"/>
</dbReference>
<dbReference type="AlphaFoldDB" id="A0A6B3STP6"/>
<gene>
    <name evidence="10" type="ORF">G3574_23470</name>
</gene>
<proteinExistence type="predicted"/>
<keyword evidence="11" id="KW-1185">Reference proteome</keyword>
<dbReference type="EMBL" id="JAAIVB010000078">
    <property type="protein sequence ID" value="NEX64054.1"/>
    <property type="molecule type" value="Genomic_DNA"/>
</dbReference>
<comment type="caution">
    <text evidence="10">The sequence shown here is derived from an EMBL/GenBank/DDBJ whole genome shotgun (WGS) entry which is preliminary data.</text>
</comment>
<evidence type="ECO:0000256" key="5">
    <source>
        <dbReference type="ARBA" id="ARBA00022989"/>
    </source>
</evidence>
<reference evidence="10 11" key="1">
    <citation type="submission" date="2020-02" db="EMBL/GenBank/DDBJ databases">
        <authorList>
            <person name="Kim M.K."/>
        </authorList>
    </citation>
    <scope>NUCLEOTIDE SEQUENCE [LARGE SCALE GENOMIC DNA]</scope>
    <source>
        <strain evidence="10 11">17J57-3</strain>
    </source>
</reference>
<evidence type="ECO:0000256" key="7">
    <source>
        <dbReference type="SAM" id="MobiDB-lite"/>
    </source>
</evidence>
<feature type="compositionally biased region" description="Polar residues" evidence="7">
    <location>
        <begin position="1"/>
        <end position="12"/>
    </location>
</feature>
<dbReference type="InterPro" id="IPR000326">
    <property type="entry name" value="PAP2/HPO"/>
</dbReference>
<dbReference type="RefSeq" id="WP_163967975.1">
    <property type="nucleotide sequence ID" value="NZ_JAAIVB010000078.1"/>
</dbReference>
<evidence type="ECO:0000256" key="2">
    <source>
        <dbReference type="ARBA" id="ARBA00022475"/>
    </source>
</evidence>
<protein>
    <submittedName>
        <fullName evidence="10">Phosphatase PAP2 family protein</fullName>
    </submittedName>
</protein>
<evidence type="ECO:0000313" key="10">
    <source>
        <dbReference type="EMBL" id="NEX64054.1"/>
    </source>
</evidence>
<feature type="region of interest" description="Disordered" evidence="7">
    <location>
        <begin position="1"/>
        <end position="34"/>
    </location>
</feature>
<comment type="subcellular location">
    <subcellularLocation>
        <location evidence="1">Cell membrane</location>
        <topology evidence="1">Multi-pass membrane protein</topology>
    </subcellularLocation>
</comment>
<evidence type="ECO:0000256" key="3">
    <source>
        <dbReference type="ARBA" id="ARBA00022692"/>
    </source>
</evidence>
<keyword evidence="5 8" id="KW-1133">Transmembrane helix</keyword>
<keyword evidence="4" id="KW-0378">Hydrolase</keyword>
<dbReference type="SMART" id="SM00014">
    <property type="entry name" value="acidPPc"/>
    <property type="match status" value="1"/>
</dbReference>
<sequence length="215" mass="23142">MPPITVSQNTISPGAASGEQPDGLPDLPLAPASGERSRWRDAMRRLDAREMRTVERWRAAADGGVVRQLTAGVNLLGNGWIYLPIAIALMVSSLAHAWWVLGTALLATAIAHLLYGRLKRRVRRLRPFERNTGLAPISRVLDRYSFPSGHCMTLTAVLTPIVVSAPACWPAAACALAVLSWCRIAAAHHYPSDVLAGVLLGASIAYPLARLMLPA</sequence>
<dbReference type="SUPFAM" id="SSF48317">
    <property type="entry name" value="Acid phosphatase/Vanadium-dependent haloperoxidase"/>
    <property type="match status" value="1"/>
</dbReference>
<dbReference type="PANTHER" id="PTHR14969">
    <property type="entry name" value="SPHINGOSINE-1-PHOSPHATE PHOSPHOHYDROLASE"/>
    <property type="match status" value="1"/>
</dbReference>
<name>A0A6B3STP6_9BURK</name>
<feature type="transmembrane region" description="Helical" evidence="8">
    <location>
        <begin position="73"/>
        <end position="91"/>
    </location>
</feature>
<evidence type="ECO:0000256" key="8">
    <source>
        <dbReference type="SAM" id="Phobius"/>
    </source>
</evidence>